<gene>
    <name evidence="7" type="primary">SEC</name>
    <name evidence="7" type="ORF">SNEC2469_LOCUS20919</name>
</gene>
<evidence type="ECO:0000313" key="8">
    <source>
        <dbReference type="Proteomes" id="UP000601435"/>
    </source>
</evidence>
<evidence type="ECO:0000256" key="4">
    <source>
        <dbReference type="SAM" id="MobiDB-lite"/>
    </source>
</evidence>
<organism evidence="7 8">
    <name type="scientific">Symbiodinium necroappetens</name>
    <dbReference type="NCBI Taxonomy" id="1628268"/>
    <lineage>
        <taxon>Eukaryota</taxon>
        <taxon>Sar</taxon>
        <taxon>Alveolata</taxon>
        <taxon>Dinophyceae</taxon>
        <taxon>Suessiales</taxon>
        <taxon>Symbiodiniaceae</taxon>
        <taxon>Symbiodinium</taxon>
    </lineage>
</organism>
<feature type="transmembrane region" description="Helical" evidence="5">
    <location>
        <begin position="1242"/>
        <end position="1259"/>
    </location>
</feature>
<keyword evidence="5" id="KW-0472">Membrane</keyword>
<dbReference type="Proteomes" id="UP000601435">
    <property type="component" value="Unassembled WGS sequence"/>
</dbReference>
<evidence type="ECO:0000256" key="3">
    <source>
        <dbReference type="PROSITE-ProRule" id="PRU00339"/>
    </source>
</evidence>
<evidence type="ECO:0000259" key="6">
    <source>
        <dbReference type="Pfam" id="PF01757"/>
    </source>
</evidence>
<dbReference type="InterPro" id="IPR011990">
    <property type="entry name" value="TPR-like_helical_dom_sf"/>
</dbReference>
<dbReference type="Pfam" id="PF01757">
    <property type="entry name" value="Acyl_transf_3"/>
    <property type="match status" value="1"/>
</dbReference>
<dbReference type="SUPFAM" id="SSF53448">
    <property type="entry name" value="Nucleotide-diphospho-sugar transferases"/>
    <property type="match status" value="1"/>
</dbReference>
<sequence length="1354" mass="149504">MDDERPPAEQSAGYGHSTTLKAAPVGEEEPTVAKNPVLKALLHVKWANLLQKAGQHERAAEHFASSLAIVPSGQAYFGRGLALAKLRRWQEAAAAFESAVQRCPRMAGAWTNLAGVELSLGCCESAEAHCRKALELEPDSREAVMNLANALRNLGRRREAVEAVWERISHHESQEGEKKERPTPLKLAGAEMDPGPEPSLVVACLKWGKRYSSVYVNRLWAASRRHLRMPSRFVCFTEDPAGLDDSIEVRPLPASLPLWWGKAYLFSEEAGLDGNRVLFLDLDQVILGDLDPLAAYSGAFALLGTEDVACELALGGYNSSVICWRASPFFRQLYDCLSPSVLRFVHRFDHWLEMMVEDADRWQNLLPGKILDYTTVFRDGVCLGCETDDSSFAVGSTSEEKEVLNMDDPPAGCAIVTFPRSPKPHEVVELHDWVRRHWGPSLDAAEAFPPGQDLAAPEITAIVAYAAGSILFLSIFAVEPLNPRVKRQEGYNPARFEEKMGWKPLTELCQSRGAAPPSERETVRRADWLHAFWARNYDALVIVSVLRNVQQNVDETRKWLDAQLRHASKTADWEGTVLRAFSSGFINGTNAGRPPEVSGRQQGLVALIMDEPPGPFDFTVVSAMGVITEGAKGTEMAATYTRLKQTRGVEVIRADTATLQSVDYNAACVERAVRENVRTPWGWVGYSQGCANAFRAEAMMLQGTPEQQRLMGNFRCRQLLYSAANGSAHATCGDWKLLRALVDGERFLKRFQASMSAATQNLALDLLQNAMSSRLAYAVLGSVQSLTHQGARTMWRDGQHCPHAPSTSIRGVVEEHTIPDCWGNALFVDMFMHLHPKCPPALARSKMLRPPIAAAVCTVLLAILRLLPCSMWLSAAECWSIETQRLAPAMEQSDAEQPPPAKVVEKKKRFHEFDWFRAIMVILVVYAHISRSGVPGGVQANISPDNRIYTDENPSPFAVRWISEVRQYCLPLLFYVSGAASACSFKQAPSGFGKIAVYTFLGVALNGVLWVMGPQNPECDPGSGPSRPECKGAVFDFTVSPWSGKLFPILFQMWYCVMLIALMLINWPLFAYLHQKRCHVAILGVQLVATTGLITAFVLLAGDEMEQPFMVASLKVVSEALFLAAAVLTRPEYRPTWLPLRLIHYVLGFIMFLAFGCAPIAPRIERISAGFILYIFTGFNKSFQLGFIITLSRLPGREEALPIVSTYWPLLVLLRTLTAPSTSWFAGGNLTYPYYPRLVDRGLYAGGAVVVMLVVDRVGRHIDCKALPASMANMALLLYLLHPWIMAVLIVATRGTSMEDAGSLWLLSLVVGSVLGLCSTIQPRRVCKKDRDEKSLATCNGDSESSGSSQEDAI</sequence>
<feature type="repeat" description="TPR" evidence="3">
    <location>
        <begin position="73"/>
        <end position="106"/>
    </location>
</feature>
<keyword evidence="1" id="KW-0677">Repeat</keyword>
<feature type="transmembrane region" description="Helical" evidence="5">
    <location>
        <begin position="1142"/>
        <end position="1161"/>
    </location>
</feature>
<feature type="transmembrane region" description="Helical" evidence="5">
    <location>
        <begin position="1271"/>
        <end position="1292"/>
    </location>
</feature>
<reference evidence="7" key="1">
    <citation type="submission" date="2021-02" db="EMBL/GenBank/DDBJ databases">
        <authorList>
            <person name="Dougan E. K."/>
            <person name="Rhodes N."/>
            <person name="Thang M."/>
            <person name="Chan C."/>
        </authorList>
    </citation>
    <scope>NUCLEOTIDE SEQUENCE</scope>
</reference>
<dbReference type="InterPro" id="IPR019734">
    <property type="entry name" value="TPR_rpt"/>
</dbReference>
<dbReference type="SUPFAM" id="SSF48452">
    <property type="entry name" value="TPR-like"/>
    <property type="match status" value="1"/>
</dbReference>
<keyword evidence="5" id="KW-0812">Transmembrane</keyword>
<dbReference type="Gene3D" id="1.25.40.10">
    <property type="entry name" value="Tetratricopeptide repeat domain"/>
    <property type="match status" value="1"/>
</dbReference>
<dbReference type="Pfam" id="PF13432">
    <property type="entry name" value="TPR_16"/>
    <property type="match status" value="1"/>
</dbReference>
<feature type="transmembrane region" description="Helical" evidence="5">
    <location>
        <begin position="1304"/>
        <end position="1321"/>
    </location>
</feature>
<evidence type="ECO:0000313" key="7">
    <source>
        <dbReference type="EMBL" id="CAE7724869.1"/>
    </source>
</evidence>
<feature type="transmembrane region" description="Helical" evidence="5">
    <location>
        <begin position="1108"/>
        <end position="1130"/>
    </location>
</feature>
<keyword evidence="2 3" id="KW-0802">TPR repeat</keyword>
<dbReference type="PROSITE" id="PS50005">
    <property type="entry name" value="TPR"/>
    <property type="match status" value="1"/>
</dbReference>
<evidence type="ECO:0000256" key="5">
    <source>
        <dbReference type="SAM" id="Phobius"/>
    </source>
</evidence>
<keyword evidence="5" id="KW-1133">Transmembrane helix</keyword>
<dbReference type="InterPro" id="IPR052346">
    <property type="entry name" value="O-mannosyl-transferase_TMTC"/>
</dbReference>
<feature type="transmembrane region" description="Helical" evidence="5">
    <location>
        <begin position="1201"/>
        <end position="1222"/>
    </location>
</feature>
<feature type="transmembrane region" description="Helical" evidence="5">
    <location>
        <begin position="1049"/>
        <end position="1073"/>
    </location>
</feature>
<keyword evidence="8" id="KW-1185">Reference proteome</keyword>
<dbReference type="SMART" id="SM00028">
    <property type="entry name" value="TPR"/>
    <property type="match status" value="4"/>
</dbReference>
<feature type="transmembrane region" description="Helical" evidence="5">
    <location>
        <begin position="852"/>
        <end position="873"/>
    </location>
</feature>
<feature type="transmembrane region" description="Helical" evidence="5">
    <location>
        <begin position="1080"/>
        <end position="1102"/>
    </location>
</feature>
<feature type="compositionally biased region" description="Low complexity" evidence="4">
    <location>
        <begin position="1341"/>
        <end position="1354"/>
    </location>
</feature>
<feature type="transmembrane region" description="Helical" evidence="5">
    <location>
        <begin position="995"/>
        <end position="1013"/>
    </location>
</feature>
<dbReference type="InterPro" id="IPR029044">
    <property type="entry name" value="Nucleotide-diphossugar_trans"/>
</dbReference>
<dbReference type="GO" id="GO:0016747">
    <property type="term" value="F:acyltransferase activity, transferring groups other than amino-acyl groups"/>
    <property type="evidence" value="ECO:0007669"/>
    <property type="project" value="InterPro"/>
</dbReference>
<feature type="region of interest" description="Disordered" evidence="4">
    <location>
        <begin position="1331"/>
        <end position="1354"/>
    </location>
</feature>
<evidence type="ECO:0000256" key="1">
    <source>
        <dbReference type="ARBA" id="ARBA00022737"/>
    </source>
</evidence>
<comment type="caution">
    <text evidence="7">The sequence shown here is derived from an EMBL/GenBank/DDBJ whole genome shotgun (WGS) entry which is preliminary data.</text>
</comment>
<dbReference type="InterPro" id="IPR002656">
    <property type="entry name" value="Acyl_transf_3_dom"/>
</dbReference>
<name>A0A812X5B6_9DINO</name>
<protein>
    <submittedName>
        <fullName evidence="7">SEC protein</fullName>
    </submittedName>
</protein>
<proteinExistence type="predicted"/>
<dbReference type="PANTHER" id="PTHR44227:SF3">
    <property type="entry name" value="PROTEIN O-MANNOSYL-TRANSFERASE TMTC4"/>
    <property type="match status" value="1"/>
</dbReference>
<dbReference type="PANTHER" id="PTHR44227">
    <property type="match status" value="1"/>
</dbReference>
<dbReference type="EMBL" id="CAJNJA010036807">
    <property type="protein sequence ID" value="CAE7724869.1"/>
    <property type="molecule type" value="Genomic_DNA"/>
</dbReference>
<feature type="region of interest" description="Disordered" evidence="4">
    <location>
        <begin position="1"/>
        <end position="28"/>
    </location>
</feature>
<feature type="domain" description="Acyltransferase 3" evidence="6">
    <location>
        <begin position="911"/>
        <end position="1318"/>
    </location>
</feature>
<accession>A0A812X5B6</accession>
<evidence type="ECO:0000256" key="2">
    <source>
        <dbReference type="ARBA" id="ARBA00022803"/>
    </source>
</evidence>
<dbReference type="OrthoDB" id="1658288at2759"/>
<feature type="transmembrane region" description="Helical" evidence="5">
    <location>
        <begin position="1167"/>
        <end position="1189"/>
    </location>
</feature>